<evidence type="ECO:0000256" key="2">
    <source>
        <dbReference type="ARBA" id="ARBA00022741"/>
    </source>
</evidence>
<dbReference type="EMBL" id="LSRX01000350">
    <property type="protein sequence ID" value="OLP99784.1"/>
    <property type="molecule type" value="Genomic_DNA"/>
</dbReference>
<dbReference type="InterPro" id="IPR014729">
    <property type="entry name" value="Rossmann-like_a/b/a_fold"/>
</dbReference>
<dbReference type="OrthoDB" id="1706657at2759"/>
<dbReference type="InterPro" id="IPR023586">
    <property type="entry name" value="Ile-tRNA-ligase_type2"/>
</dbReference>
<keyword evidence="3" id="KW-0067">ATP-binding</keyword>
<evidence type="ECO:0000313" key="8">
    <source>
        <dbReference type="Proteomes" id="UP000186817"/>
    </source>
</evidence>
<dbReference type="Proteomes" id="UP000186817">
    <property type="component" value="Unassembled WGS sequence"/>
</dbReference>
<evidence type="ECO:0000256" key="1">
    <source>
        <dbReference type="ARBA" id="ARBA00022598"/>
    </source>
</evidence>
<feature type="domain" description="Aminoacyl-tRNA synthetase class Ia" evidence="6">
    <location>
        <begin position="55"/>
        <end position="87"/>
    </location>
</feature>
<dbReference type="GO" id="GO:0004822">
    <property type="term" value="F:isoleucine-tRNA ligase activity"/>
    <property type="evidence" value="ECO:0007669"/>
    <property type="project" value="InterPro"/>
</dbReference>
<dbReference type="AlphaFoldDB" id="A0A1Q9DX79"/>
<comment type="caution">
    <text evidence="7">The sequence shown here is derived from an EMBL/GenBank/DDBJ whole genome shotgun (WGS) entry which is preliminary data.</text>
</comment>
<keyword evidence="4" id="KW-0648">Protein biosynthesis</keyword>
<gene>
    <name evidence="7" type="primary">irs-1</name>
    <name evidence="7" type="ORF">AK812_SmicGene17639</name>
</gene>
<dbReference type="PANTHER" id="PTHR42780:SF1">
    <property type="entry name" value="ISOLEUCINE--TRNA LIGASE, CYTOPLASMIC"/>
    <property type="match status" value="1"/>
</dbReference>
<proteinExistence type="predicted"/>
<protein>
    <submittedName>
        <fullName evidence="7">Isoleucine--tRNA ligase, cytoplasmic</fullName>
    </submittedName>
</protein>
<organism evidence="7 8">
    <name type="scientific">Symbiodinium microadriaticum</name>
    <name type="common">Dinoflagellate</name>
    <name type="synonym">Zooxanthella microadriatica</name>
    <dbReference type="NCBI Taxonomy" id="2951"/>
    <lineage>
        <taxon>Eukaryota</taxon>
        <taxon>Sar</taxon>
        <taxon>Alveolata</taxon>
        <taxon>Dinophyceae</taxon>
        <taxon>Suessiales</taxon>
        <taxon>Symbiodiniaceae</taxon>
        <taxon>Symbiodinium</taxon>
    </lineage>
</organism>
<dbReference type="Pfam" id="PF00133">
    <property type="entry name" value="tRNA-synt_1"/>
    <property type="match status" value="1"/>
</dbReference>
<evidence type="ECO:0000256" key="5">
    <source>
        <dbReference type="ARBA" id="ARBA00023146"/>
    </source>
</evidence>
<dbReference type="GO" id="GO:0005524">
    <property type="term" value="F:ATP binding"/>
    <property type="evidence" value="ECO:0007669"/>
    <property type="project" value="UniProtKB-KW"/>
</dbReference>
<keyword evidence="2" id="KW-0547">Nucleotide-binding</keyword>
<keyword evidence="5" id="KW-0030">Aminoacyl-tRNA synthetase</keyword>
<sequence length="88" mass="9991">MVVCIGSVAELEKYAGREIKDIHRHFIDDIQQIPSKKGKGMLKRIDEDAVPEDSSKEALTNPVFDCWFESGSMPYASKHYPFEGKEES</sequence>
<name>A0A1Q9DX79_SYMMI</name>
<evidence type="ECO:0000259" key="6">
    <source>
        <dbReference type="Pfam" id="PF00133"/>
    </source>
</evidence>
<dbReference type="InterPro" id="IPR002300">
    <property type="entry name" value="aa-tRNA-synth_Ia"/>
</dbReference>
<evidence type="ECO:0000256" key="3">
    <source>
        <dbReference type="ARBA" id="ARBA00022840"/>
    </source>
</evidence>
<keyword evidence="8" id="KW-1185">Reference proteome</keyword>
<evidence type="ECO:0000313" key="7">
    <source>
        <dbReference type="EMBL" id="OLP99784.1"/>
    </source>
</evidence>
<accession>A0A1Q9DX79</accession>
<keyword evidence="1 7" id="KW-0436">Ligase</keyword>
<reference evidence="7 8" key="1">
    <citation type="submission" date="2016-02" db="EMBL/GenBank/DDBJ databases">
        <title>Genome analysis of coral dinoflagellate symbionts highlights evolutionary adaptations to a symbiotic lifestyle.</title>
        <authorList>
            <person name="Aranda M."/>
            <person name="Li Y."/>
            <person name="Liew Y.J."/>
            <person name="Baumgarten S."/>
            <person name="Simakov O."/>
            <person name="Wilson M."/>
            <person name="Piel J."/>
            <person name="Ashoor H."/>
            <person name="Bougouffa S."/>
            <person name="Bajic V.B."/>
            <person name="Ryu T."/>
            <person name="Ravasi T."/>
            <person name="Bayer T."/>
            <person name="Micklem G."/>
            <person name="Kim H."/>
            <person name="Bhak J."/>
            <person name="Lajeunesse T.C."/>
            <person name="Voolstra C.R."/>
        </authorList>
    </citation>
    <scope>NUCLEOTIDE SEQUENCE [LARGE SCALE GENOMIC DNA]</scope>
    <source>
        <strain evidence="7 8">CCMP2467</strain>
    </source>
</reference>
<dbReference type="PANTHER" id="PTHR42780">
    <property type="entry name" value="SOLEUCYL-TRNA SYNTHETASE"/>
    <property type="match status" value="1"/>
</dbReference>
<evidence type="ECO:0000256" key="4">
    <source>
        <dbReference type="ARBA" id="ARBA00022917"/>
    </source>
</evidence>
<dbReference type="Gene3D" id="3.40.50.620">
    <property type="entry name" value="HUPs"/>
    <property type="match status" value="1"/>
</dbReference>
<dbReference type="GO" id="GO:0006428">
    <property type="term" value="P:isoleucyl-tRNA aminoacylation"/>
    <property type="evidence" value="ECO:0007669"/>
    <property type="project" value="TreeGrafter"/>
</dbReference>